<accession>V7HWK6</accession>
<dbReference type="Gene3D" id="1.10.150.20">
    <property type="entry name" value="5' to 3' exonuclease, C-terminal subdomain"/>
    <property type="match status" value="1"/>
</dbReference>
<dbReference type="InterPro" id="IPR001126">
    <property type="entry name" value="UmuC"/>
</dbReference>
<dbReference type="InterPro" id="IPR017961">
    <property type="entry name" value="DNA_pol_Y-fam_little_finger"/>
</dbReference>
<dbReference type="EMBL" id="AWWH01000051">
    <property type="protein sequence ID" value="ETA74634.1"/>
    <property type="molecule type" value="Genomic_DNA"/>
</dbReference>
<evidence type="ECO:0000256" key="2">
    <source>
        <dbReference type="ARBA" id="ARBA00022457"/>
    </source>
</evidence>
<comment type="similarity">
    <text evidence="1">Belongs to the DNA polymerase type-Y family.</text>
</comment>
<name>V7HWK6_9LACO</name>
<evidence type="ECO:0000313" key="5">
    <source>
        <dbReference type="EMBL" id="ETA74634.1"/>
    </source>
</evidence>
<proteinExistence type="inferred from homology"/>
<dbReference type="InterPro" id="IPR050116">
    <property type="entry name" value="DNA_polymerase-Y"/>
</dbReference>
<dbReference type="GO" id="GO:0042276">
    <property type="term" value="P:error-prone translesion synthesis"/>
    <property type="evidence" value="ECO:0007669"/>
    <property type="project" value="TreeGrafter"/>
</dbReference>
<keyword evidence="2" id="KW-0515">Mutator protein</keyword>
<dbReference type="GO" id="GO:0003887">
    <property type="term" value="F:DNA-directed DNA polymerase activity"/>
    <property type="evidence" value="ECO:0007669"/>
    <property type="project" value="UniProtKB-KW"/>
</dbReference>
<protein>
    <submittedName>
        <fullName evidence="5">UV-damage repair protein</fullName>
    </submittedName>
</protein>
<dbReference type="AlphaFoldDB" id="V7HWK6"/>
<feature type="domain" description="UmuC" evidence="4">
    <location>
        <begin position="4"/>
        <end position="230"/>
    </location>
</feature>
<keyword evidence="3" id="KW-0548">Nucleotidyltransferase</keyword>
<dbReference type="PATRIC" id="fig|1392007.3.peg.549"/>
<keyword evidence="6" id="KW-1185">Reference proteome</keyword>
<dbReference type="RefSeq" id="WP_023859151.1">
    <property type="nucleotide sequence ID" value="NZ_AWWH01000051.1"/>
</dbReference>
<dbReference type="Pfam" id="PF00817">
    <property type="entry name" value="IMS"/>
    <property type="match status" value="1"/>
</dbReference>
<sequence length="496" mass="56897">MSTYVAIDLKSFYASVECVALGQDPLDFNLVVADNRRSDKTICLAVSPALKQLGVSGRPRLYEVKQKVQDLNYQRYRQVGRLYAKSPYLHVLKKNPRAKVDFQVVPPRMQHYLEKSSEIYEIYLRYIAPEDIHVYSIDEVFMDVTNYLETYKLTAKELVKQIILDIKEETGITATAGIGENMYLAKVALDIVSKKLKADKDSVRMAQLSQQHYRQYLWAHQPLTDFWRVGRGYAKRLEKLGLQTMGDIARCSLGTLSDKMNAEVLYREFGKNAELLIDHAWGEETTTIADIKDYQPKRHSLGSGQVLMRPYSFQEGLVILREMSDNLALDLNRKKLKTKQLTLTVDYDVKNLKQGYQGALATDYYGRALPKHGHGSYNFERYTDLQSQLFKGFEEIYQRQVNPKMLIRKITVVASDVMPAEAADRVQVSQQLDLFADFTLAETPKNLETENKEHQRQEIVNNLRERFGKNAIIKASSLLEEATGKQRNNQIGGHQS</sequence>
<dbReference type="Proteomes" id="UP000018559">
    <property type="component" value="Unassembled WGS sequence"/>
</dbReference>
<dbReference type="SUPFAM" id="SSF56672">
    <property type="entry name" value="DNA/RNA polymerases"/>
    <property type="match status" value="1"/>
</dbReference>
<dbReference type="GO" id="GO:0003684">
    <property type="term" value="F:damaged DNA binding"/>
    <property type="evidence" value="ECO:0007669"/>
    <property type="project" value="InterPro"/>
</dbReference>
<evidence type="ECO:0000256" key="3">
    <source>
        <dbReference type="ARBA" id="ARBA00022932"/>
    </source>
</evidence>
<dbReference type="InterPro" id="IPR043128">
    <property type="entry name" value="Rev_trsase/Diguanyl_cyclase"/>
</dbReference>
<keyword evidence="3" id="KW-0239">DNA-directed DNA polymerase</keyword>
<evidence type="ECO:0000256" key="1">
    <source>
        <dbReference type="ARBA" id="ARBA00010945"/>
    </source>
</evidence>
<dbReference type="GO" id="GO:0006281">
    <property type="term" value="P:DNA repair"/>
    <property type="evidence" value="ECO:0007669"/>
    <property type="project" value="InterPro"/>
</dbReference>
<dbReference type="GO" id="GO:0005829">
    <property type="term" value="C:cytosol"/>
    <property type="evidence" value="ECO:0007669"/>
    <property type="project" value="TreeGrafter"/>
</dbReference>
<dbReference type="Gene3D" id="3.30.70.270">
    <property type="match status" value="1"/>
</dbReference>
<keyword evidence="3" id="KW-0808">Transferase</keyword>
<comment type="caution">
    <text evidence="5">The sequence shown here is derived from an EMBL/GenBank/DDBJ whole genome shotgun (WGS) entry which is preliminary data.</text>
</comment>
<dbReference type="InterPro" id="IPR043502">
    <property type="entry name" value="DNA/RNA_pol_sf"/>
</dbReference>
<dbReference type="Pfam" id="PF11799">
    <property type="entry name" value="IMS_C"/>
    <property type="match status" value="1"/>
</dbReference>
<dbReference type="PROSITE" id="PS50173">
    <property type="entry name" value="UMUC"/>
    <property type="match status" value="1"/>
</dbReference>
<dbReference type="GO" id="GO:0009432">
    <property type="term" value="P:SOS response"/>
    <property type="evidence" value="ECO:0007669"/>
    <property type="project" value="TreeGrafter"/>
</dbReference>
<evidence type="ECO:0000259" key="4">
    <source>
        <dbReference type="PROSITE" id="PS50173"/>
    </source>
</evidence>
<gene>
    <name evidence="5" type="ORF">LEQ_1791c</name>
</gene>
<reference evidence="5 6" key="1">
    <citation type="journal article" date="2014" name="Genome Announc.">
        <title>The Genome of the Predominant Equine Lactobacillus Species, Lactobacillus equi, Is Reflective of Its Lifestyle Adaptations to an Herbivorous Host.</title>
        <authorList>
            <person name="O'Donnell M.M."/>
            <person name="Harris H.M."/>
            <person name="O'Toole P.W."/>
            <person name="Ross R.P."/>
        </authorList>
    </citation>
    <scope>NUCLEOTIDE SEQUENCE [LARGE SCALE GENOMIC DNA]</scope>
    <source>
        <strain evidence="5 6">DPC 6820</strain>
    </source>
</reference>
<dbReference type="PANTHER" id="PTHR11076:SF35">
    <property type="entry name" value="DNA REPAIR PROTEIN HOMOLOG YOBH"/>
    <property type="match status" value="1"/>
</dbReference>
<dbReference type="PANTHER" id="PTHR11076">
    <property type="entry name" value="DNA REPAIR POLYMERASE UMUC / TRANSFERASE FAMILY MEMBER"/>
    <property type="match status" value="1"/>
</dbReference>
<organism evidence="5 6">
    <name type="scientific">Ligilactobacillus equi DPC 6820</name>
    <dbReference type="NCBI Taxonomy" id="1392007"/>
    <lineage>
        <taxon>Bacteria</taxon>
        <taxon>Bacillati</taxon>
        <taxon>Bacillota</taxon>
        <taxon>Bacilli</taxon>
        <taxon>Lactobacillales</taxon>
        <taxon>Lactobacillaceae</taxon>
        <taxon>Ligilactobacillus</taxon>
    </lineage>
</organism>
<evidence type="ECO:0000313" key="6">
    <source>
        <dbReference type="Proteomes" id="UP000018559"/>
    </source>
</evidence>